<evidence type="ECO:0008006" key="3">
    <source>
        <dbReference type="Google" id="ProtNLM"/>
    </source>
</evidence>
<dbReference type="SUPFAM" id="SSF52047">
    <property type="entry name" value="RNI-like"/>
    <property type="match status" value="1"/>
</dbReference>
<dbReference type="InterPro" id="IPR032675">
    <property type="entry name" value="LRR_dom_sf"/>
</dbReference>
<dbReference type="EMBL" id="MNAD01000518">
    <property type="protein sequence ID" value="OJT12155.1"/>
    <property type="molecule type" value="Genomic_DNA"/>
</dbReference>
<sequence>MKRLRSVVVDTSSGAGLPFWVLDAIFSTPQVRSVQFGSSICLPLEDDCSVPKHLRLTGPVASLTSFRRPLRSGTWYSQTPEEADLLFYLFKQIHRTIEVVEMPIETAPLRAFRRKDWPCLRELVLRGGPRRSARAFMLEHLTRMPNLRVLKLELAYSSEAGPQCMFPPGWTGGCPWPNLEVLAVSNPHPDDELYANVPDSLQELTIRCYPRYYVPDGPETQESMAMKMNRWGSSPLTSAEMLRVLRRCGVSLVRLRHLEVELAASSEDIGLLRYIAAAFPSLAFLQILRYCTDTAQDVASWAALGDALAPLTKLRLLRVDLDLKEDVDGTATYEEALTALARPLSPTVRFICPMIIQERFIEWKPYRIVRNCTSSETFRLEHAPQYERIDGYWYVICSCM</sequence>
<accession>A0A1M2VX27</accession>
<protein>
    <recommendedName>
        <fullName evidence="3">F-box domain-containing protein</fullName>
    </recommendedName>
</protein>
<name>A0A1M2VX27_TRAPU</name>
<evidence type="ECO:0000313" key="1">
    <source>
        <dbReference type="EMBL" id="OJT12155.1"/>
    </source>
</evidence>
<dbReference type="Proteomes" id="UP000184267">
    <property type="component" value="Unassembled WGS sequence"/>
</dbReference>
<evidence type="ECO:0000313" key="2">
    <source>
        <dbReference type="Proteomes" id="UP000184267"/>
    </source>
</evidence>
<proteinExistence type="predicted"/>
<gene>
    <name evidence="1" type="ORF">TRAPUB_11304</name>
</gene>
<reference evidence="1 2" key="1">
    <citation type="submission" date="2016-10" db="EMBL/GenBank/DDBJ databases">
        <title>Genome sequence of the basidiomycete white-rot fungus Trametes pubescens.</title>
        <authorList>
            <person name="Makela M.R."/>
            <person name="Granchi Z."/>
            <person name="Peng M."/>
            <person name="De Vries R.P."/>
            <person name="Grigoriev I."/>
            <person name="Riley R."/>
            <person name="Hilden K."/>
        </authorList>
    </citation>
    <scope>NUCLEOTIDE SEQUENCE [LARGE SCALE GENOMIC DNA]</scope>
    <source>
        <strain evidence="1 2">FBCC735</strain>
    </source>
</reference>
<dbReference type="Gene3D" id="3.80.10.10">
    <property type="entry name" value="Ribonuclease Inhibitor"/>
    <property type="match status" value="1"/>
</dbReference>
<comment type="caution">
    <text evidence="1">The sequence shown here is derived from an EMBL/GenBank/DDBJ whole genome shotgun (WGS) entry which is preliminary data.</text>
</comment>
<dbReference type="STRING" id="154538.A0A1M2VX27"/>
<dbReference type="OMA" id="YRIVRNC"/>
<dbReference type="OrthoDB" id="2740834at2759"/>
<organism evidence="1 2">
    <name type="scientific">Trametes pubescens</name>
    <name type="common">White-rot fungus</name>
    <dbReference type="NCBI Taxonomy" id="154538"/>
    <lineage>
        <taxon>Eukaryota</taxon>
        <taxon>Fungi</taxon>
        <taxon>Dikarya</taxon>
        <taxon>Basidiomycota</taxon>
        <taxon>Agaricomycotina</taxon>
        <taxon>Agaricomycetes</taxon>
        <taxon>Polyporales</taxon>
        <taxon>Polyporaceae</taxon>
        <taxon>Trametes</taxon>
    </lineage>
</organism>
<keyword evidence="2" id="KW-1185">Reference proteome</keyword>
<dbReference type="AlphaFoldDB" id="A0A1M2VX27"/>